<dbReference type="EMBL" id="HBJA01071893">
    <property type="protein sequence ID" value="CAE0814119.1"/>
    <property type="molecule type" value="Transcribed_RNA"/>
</dbReference>
<gene>
    <name evidence="2" type="ORF">EGYM00163_LOCUS25272</name>
</gene>
<organism evidence="2">
    <name type="scientific">Eutreptiella gymnastica</name>
    <dbReference type="NCBI Taxonomy" id="73025"/>
    <lineage>
        <taxon>Eukaryota</taxon>
        <taxon>Discoba</taxon>
        <taxon>Euglenozoa</taxon>
        <taxon>Euglenida</taxon>
        <taxon>Spirocuta</taxon>
        <taxon>Euglenophyceae</taxon>
        <taxon>Eutreptiales</taxon>
        <taxon>Eutreptiaceae</taxon>
        <taxon>Eutreptiella</taxon>
    </lineage>
</organism>
<protein>
    <submittedName>
        <fullName evidence="2">Uncharacterized protein</fullName>
    </submittedName>
</protein>
<reference evidence="2" key="1">
    <citation type="submission" date="2021-01" db="EMBL/GenBank/DDBJ databases">
        <authorList>
            <person name="Corre E."/>
            <person name="Pelletier E."/>
            <person name="Niang G."/>
            <person name="Scheremetjew M."/>
            <person name="Finn R."/>
            <person name="Kale V."/>
            <person name="Holt S."/>
            <person name="Cochrane G."/>
            <person name="Meng A."/>
            <person name="Brown T."/>
            <person name="Cohen L."/>
        </authorList>
    </citation>
    <scope>NUCLEOTIDE SEQUENCE</scope>
    <source>
        <strain evidence="2">CCMP1594</strain>
    </source>
</reference>
<accession>A0A7S4D2I2</accession>
<sequence length="108" mass="11683">MQHTTHRQTRRDRNITGIRTGSPRVPRGAGFGNSKGGVPPSPPAPDDDQKYDYEYEYVQYQPATTPLAVSTATAHFSNPKPGLAVQHSATAVYISSSGCTPPTHTPNY</sequence>
<dbReference type="AlphaFoldDB" id="A0A7S4D2I2"/>
<evidence type="ECO:0000313" key="2">
    <source>
        <dbReference type="EMBL" id="CAE0814119.1"/>
    </source>
</evidence>
<evidence type="ECO:0000256" key="1">
    <source>
        <dbReference type="SAM" id="MobiDB-lite"/>
    </source>
</evidence>
<proteinExistence type="predicted"/>
<name>A0A7S4D2I2_9EUGL</name>
<feature type="region of interest" description="Disordered" evidence="1">
    <location>
        <begin position="1"/>
        <end position="51"/>
    </location>
</feature>
<feature type="compositionally biased region" description="Basic residues" evidence="1">
    <location>
        <begin position="1"/>
        <end position="10"/>
    </location>
</feature>